<organism evidence="1 2">
    <name type="scientific">Funneliformis geosporum</name>
    <dbReference type="NCBI Taxonomy" id="1117311"/>
    <lineage>
        <taxon>Eukaryota</taxon>
        <taxon>Fungi</taxon>
        <taxon>Fungi incertae sedis</taxon>
        <taxon>Mucoromycota</taxon>
        <taxon>Glomeromycotina</taxon>
        <taxon>Glomeromycetes</taxon>
        <taxon>Glomerales</taxon>
        <taxon>Glomeraceae</taxon>
        <taxon>Funneliformis</taxon>
    </lineage>
</organism>
<evidence type="ECO:0000313" key="2">
    <source>
        <dbReference type="Proteomes" id="UP001153678"/>
    </source>
</evidence>
<evidence type="ECO:0000313" key="1">
    <source>
        <dbReference type="EMBL" id="CAI2165220.1"/>
    </source>
</evidence>
<dbReference type="Proteomes" id="UP001153678">
    <property type="component" value="Unassembled WGS sequence"/>
</dbReference>
<gene>
    <name evidence="1" type="ORF">FWILDA_LOCUS1964</name>
</gene>
<dbReference type="Pfam" id="PF14441">
    <property type="entry name" value="OTT_1508_deam"/>
    <property type="match status" value="1"/>
</dbReference>
<dbReference type="OrthoDB" id="4851849at2759"/>
<protein>
    <submittedName>
        <fullName evidence="1">5271_t:CDS:1</fullName>
    </submittedName>
</protein>
<dbReference type="InterPro" id="IPR027796">
    <property type="entry name" value="OTT_1508_deam-like"/>
</dbReference>
<accession>A0A9W4SD10</accession>
<comment type="caution">
    <text evidence="1">The sequence shown here is derived from an EMBL/GenBank/DDBJ whole genome shotgun (WGS) entry which is preliminary data.</text>
</comment>
<sequence length="315" mass="36775">MTFEQAIERDDVAALCYNVLEYCSVKLGSRLNKLKRDISNNKDKPYINSFLEFAKVDNLDEMDEYDISTICCEYYKKNKNYSTIPEKILGHIKKVGSYTGSVIDFVNCARKEKYKNSFDCIDLHLLDPIFADQPISSWNDIIKKFIRIPKDLEDFKKKCIKNNETKDRLNRIYGGTDTQLDREKNNQLYLHAELNILANIMDQDKGNDEFIAVSKKCCYLCESYIEFVRFKGYKISISGTHKKLYHRWKLPEAFKKEFMEHTLFNLDQIIERGIKQNSSIIAQSDSEGDSADSDIKNYVAIKSMTERAKLKRTNQ</sequence>
<keyword evidence="2" id="KW-1185">Reference proteome</keyword>
<dbReference type="AlphaFoldDB" id="A0A9W4SD10"/>
<proteinExistence type="predicted"/>
<reference evidence="1" key="1">
    <citation type="submission" date="2022-08" db="EMBL/GenBank/DDBJ databases">
        <authorList>
            <person name="Kallberg Y."/>
            <person name="Tangrot J."/>
            <person name="Rosling A."/>
        </authorList>
    </citation>
    <scope>NUCLEOTIDE SEQUENCE</scope>
    <source>
        <strain evidence="1">Wild A</strain>
    </source>
</reference>
<dbReference type="EMBL" id="CAMKVN010000206">
    <property type="protein sequence ID" value="CAI2165220.1"/>
    <property type="molecule type" value="Genomic_DNA"/>
</dbReference>
<name>A0A9W4SD10_9GLOM</name>